<proteinExistence type="predicted"/>
<accession>A0AAJ1F5D8</accession>
<evidence type="ECO:0000313" key="2">
    <source>
        <dbReference type="Proteomes" id="UP001155380"/>
    </source>
</evidence>
<name>A0AAJ1F5D8_9HYPH</name>
<comment type="caution">
    <text evidence="1">The sequence shown here is derived from an EMBL/GenBank/DDBJ whole genome shotgun (WGS) entry which is preliminary data.</text>
</comment>
<protein>
    <submittedName>
        <fullName evidence="1">Phage tail repeat domain-containing protein</fullName>
    </submittedName>
</protein>
<gene>
    <name evidence="1" type="ORF">NBH21_12845</name>
</gene>
<sequence length="325" mass="34000">MAVTEHYGLQKPDEGRSVADEFPTLRLTLDQIDALIWALKQAVDGKAAVDHAHTIAQVLGLSAALDGKMPAGTTFSLDDLNDVDGAAMAAPGYMLVKTANGWLPSSPAAAIGVHQHRMVDIVGLAEALLAKLDASAVSAFASTLLDDANAAAARATLGIPWEPIGDEVNAAGLSAVSFPLPAGYSVFHFEFNDVNLNSETYVSVRTSTDNGASYNLGAGDYRYLASGAVTAGPSFGYSAGVPQMYLTPPLQANNGRALGTYMLDPGSGTTLPTFIGTSCAVGADGTDRLFEFATRRNAVARINRFAVFCLSGAFITGKFRLFGRR</sequence>
<reference evidence="1" key="1">
    <citation type="submission" date="2022-06" db="EMBL/GenBank/DDBJ databases">
        <authorList>
            <person name="Sun Q."/>
        </authorList>
    </citation>
    <scope>NUCLEOTIDE SEQUENCE</scope>
    <source>
        <strain evidence="1">S101</strain>
    </source>
</reference>
<dbReference type="EMBL" id="JAMXLX010000003">
    <property type="protein sequence ID" value="MCO5957665.1"/>
    <property type="molecule type" value="Genomic_DNA"/>
</dbReference>
<dbReference type="RefSeq" id="WP_250913327.1">
    <property type="nucleotide sequence ID" value="NZ_JAMXLX010000003.1"/>
</dbReference>
<dbReference type="Proteomes" id="UP001155380">
    <property type="component" value="Unassembled WGS sequence"/>
</dbReference>
<organism evidence="1 2">
    <name type="scientific">Ciceribacter sichuanensis</name>
    <dbReference type="NCBI Taxonomy" id="2949647"/>
    <lineage>
        <taxon>Bacteria</taxon>
        <taxon>Pseudomonadati</taxon>
        <taxon>Pseudomonadota</taxon>
        <taxon>Alphaproteobacteria</taxon>
        <taxon>Hyphomicrobiales</taxon>
        <taxon>Rhizobiaceae</taxon>
        <taxon>Ciceribacter</taxon>
    </lineage>
</organism>
<dbReference type="AlphaFoldDB" id="A0AAJ1F5D8"/>
<evidence type="ECO:0000313" key="1">
    <source>
        <dbReference type="EMBL" id="MCO5957665.1"/>
    </source>
</evidence>